<feature type="region of interest" description="Disordered" evidence="2">
    <location>
        <begin position="1"/>
        <end position="20"/>
    </location>
</feature>
<dbReference type="Proteomes" id="UP000801864">
    <property type="component" value="Unassembled WGS sequence"/>
</dbReference>
<keyword evidence="4" id="KW-1185">Reference proteome</keyword>
<evidence type="ECO:0000256" key="1">
    <source>
        <dbReference type="SAM" id="Coils"/>
    </source>
</evidence>
<comment type="caution">
    <text evidence="3">The sequence shown here is derived from an EMBL/GenBank/DDBJ whole genome shotgun (WGS) entry which is preliminary data.</text>
</comment>
<evidence type="ECO:0000313" key="4">
    <source>
        <dbReference type="Proteomes" id="UP000801864"/>
    </source>
</evidence>
<feature type="coiled-coil region" evidence="1">
    <location>
        <begin position="26"/>
        <end position="53"/>
    </location>
</feature>
<proteinExistence type="predicted"/>
<protein>
    <submittedName>
        <fullName evidence="3">Uncharacterized protein</fullName>
    </submittedName>
</protein>
<evidence type="ECO:0000313" key="3">
    <source>
        <dbReference type="EMBL" id="KAF3073128.1"/>
    </source>
</evidence>
<gene>
    <name evidence="3" type="ORF">CFAM422_004796</name>
</gene>
<dbReference type="EMBL" id="QLNT01000007">
    <property type="protein sequence ID" value="KAF3073128.1"/>
    <property type="molecule type" value="Genomic_DNA"/>
</dbReference>
<name>A0A9P5CG14_9HYPO</name>
<organism evidence="3 4">
    <name type="scientific">Trichoderma lentiforme</name>
    <dbReference type="NCBI Taxonomy" id="1567552"/>
    <lineage>
        <taxon>Eukaryota</taxon>
        <taxon>Fungi</taxon>
        <taxon>Dikarya</taxon>
        <taxon>Ascomycota</taxon>
        <taxon>Pezizomycotina</taxon>
        <taxon>Sordariomycetes</taxon>
        <taxon>Hypocreomycetidae</taxon>
        <taxon>Hypocreales</taxon>
        <taxon>Hypocreaceae</taxon>
        <taxon>Trichoderma</taxon>
    </lineage>
</organism>
<accession>A0A9P5CG14</accession>
<dbReference type="AlphaFoldDB" id="A0A9P5CG14"/>
<reference evidence="3 4" key="1">
    <citation type="submission" date="2018-06" db="EMBL/GenBank/DDBJ databases">
        <title>Genome analysis of cellulolytic fungus Trichoderma lentiforme CFAM-422.</title>
        <authorList>
            <person name="Steindorff A.S."/>
            <person name="Formighieri E.F."/>
            <person name="Midorikawa G.E.O."/>
            <person name="Tamietti M.S."/>
            <person name="Ramos E.Z."/>
            <person name="Silva A.S."/>
            <person name="Bon E.P.S."/>
            <person name="Mendes T.D."/>
            <person name="Damaso M.C.T."/>
            <person name="Favaro L.C.L."/>
        </authorList>
    </citation>
    <scope>NUCLEOTIDE SEQUENCE [LARGE SCALE GENOMIC DNA]</scope>
    <source>
        <strain evidence="3 4">CFAM-422</strain>
    </source>
</reference>
<sequence>MSDHVDGNTPNLRPGPDDDRQFTSILLRINAHLDRLDERMDAAEARATANEQRAAALHIRIIAMFKNLDRRAENAARYRYFKSPEVVLQPLIDLRTGDEIVGFPTSVTNLSGLDGKSNGEKHFGRSPN</sequence>
<keyword evidence="1" id="KW-0175">Coiled coil</keyword>
<evidence type="ECO:0000256" key="2">
    <source>
        <dbReference type="SAM" id="MobiDB-lite"/>
    </source>
</evidence>